<evidence type="ECO:0000313" key="11">
    <source>
        <dbReference type="EMBL" id="RII83400.1"/>
    </source>
</evidence>
<dbReference type="GO" id="GO:0015774">
    <property type="term" value="P:polysaccharide transport"/>
    <property type="evidence" value="ECO:0007669"/>
    <property type="project" value="UniProtKB-KW"/>
</dbReference>
<comment type="similarity">
    <text evidence="2 9">Belongs to the ABC-2 integral membrane protein family.</text>
</comment>
<evidence type="ECO:0000256" key="3">
    <source>
        <dbReference type="ARBA" id="ARBA00022448"/>
    </source>
</evidence>
<feature type="domain" description="ABC transmembrane type-2" evidence="10">
    <location>
        <begin position="31"/>
        <end position="252"/>
    </location>
</feature>
<evidence type="ECO:0000256" key="4">
    <source>
        <dbReference type="ARBA" id="ARBA00022475"/>
    </source>
</evidence>
<dbReference type="AlphaFoldDB" id="A0A3A1YVM5"/>
<dbReference type="RefSeq" id="WP_119441777.1">
    <property type="nucleotide sequence ID" value="NZ_CP170494.1"/>
</dbReference>
<evidence type="ECO:0000256" key="1">
    <source>
        <dbReference type="ARBA" id="ARBA00004651"/>
    </source>
</evidence>
<keyword evidence="6 9" id="KW-1133">Transmembrane helix</keyword>
<dbReference type="GO" id="GO:0015920">
    <property type="term" value="P:lipopolysaccharide transport"/>
    <property type="evidence" value="ECO:0007669"/>
    <property type="project" value="TreeGrafter"/>
</dbReference>
<feature type="transmembrane region" description="Helical" evidence="9">
    <location>
        <begin position="34"/>
        <end position="55"/>
    </location>
</feature>
<dbReference type="EMBL" id="NQOU01000002">
    <property type="protein sequence ID" value="RII83400.1"/>
    <property type="molecule type" value="Genomic_DNA"/>
</dbReference>
<accession>A0A3A1YVM5</accession>
<organism evidence="12 13">
    <name type="scientific">Neopusillimonas maritima</name>
    <dbReference type="NCBI Taxonomy" id="2026239"/>
    <lineage>
        <taxon>Bacteria</taxon>
        <taxon>Pseudomonadati</taxon>
        <taxon>Pseudomonadota</taxon>
        <taxon>Betaproteobacteria</taxon>
        <taxon>Burkholderiales</taxon>
        <taxon>Alcaligenaceae</taxon>
        <taxon>Neopusillimonas</taxon>
    </lineage>
</organism>
<keyword evidence="5 9" id="KW-0812">Transmembrane</keyword>
<dbReference type="Pfam" id="PF01061">
    <property type="entry name" value="ABC2_membrane"/>
    <property type="match status" value="1"/>
</dbReference>
<evidence type="ECO:0000256" key="9">
    <source>
        <dbReference type="RuleBase" id="RU361157"/>
    </source>
</evidence>
<keyword evidence="3 9" id="KW-0813">Transport</keyword>
<dbReference type="GO" id="GO:0005886">
    <property type="term" value="C:plasma membrane"/>
    <property type="evidence" value="ECO:0007669"/>
    <property type="project" value="UniProtKB-SubCell"/>
</dbReference>
<name>A0A3A1YVM5_9BURK</name>
<keyword evidence="7" id="KW-0625">Polysaccharide transport</keyword>
<dbReference type="PROSITE" id="PS51012">
    <property type="entry name" value="ABC_TM2"/>
    <property type="match status" value="1"/>
</dbReference>
<evidence type="ECO:0000313" key="12">
    <source>
        <dbReference type="EMBL" id="RIY41596.1"/>
    </source>
</evidence>
<keyword evidence="4 9" id="KW-1003">Cell membrane</keyword>
<dbReference type="Proteomes" id="UP000266206">
    <property type="component" value="Unassembled WGS sequence"/>
</dbReference>
<dbReference type="OrthoDB" id="9786910at2"/>
<keyword evidence="7" id="KW-0762">Sugar transport</keyword>
<evidence type="ECO:0000256" key="2">
    <source>
        <dbReference type="ARBA" id="ARBA00007783"/>
    </source>
</evidence>
<dbReference type="InterPro" id="IPR047817">
    <property type="entry name" value="ABC2_TM_bact-type"/>
</dbReference>
<evidence type="ECO:0000256" key="6">
    <source>
        <dbReference type="ARBA" id="ARBA00022989"/>
    </source>
</evidence>
<dbReference type="PANTHER" id="PTHR30413">
    <property type="entry name" value="INNER MEMBRANE TRANSPORT PERMEASE"/>
    <property type="match status" value="1"/>
</dbReference>
<sequence>MKILQLFWLHRRLLWATALNDIRAKSRGTIIGMGWSIIYPLIFLSLYAVVYILILRIKLQLFTPFEYVLLIFSGLIPFLGFSEALSTGVGSVISNRGLIKNTLFPIELIPVKAVLASSVTMMVGLVTLLAILFLRGHFHLTQLMIPIIIILQLIFTIGIVWLLSALNVFFQDLGQLIGIIVLFLMLVSPIAYTLDMVPESLLPLMYPNPLFYMIMLYRGSIIVNEIPWDLFFMFSIISATTFAVGYYVFSRLKPLFADYV</sequence>
<evidence type="ECO:0000256" key="5">
    <source>
        <dbReference type="ARBA" id="ARBA00022692"/>
    </source>
</evidence>
<dbReference type="Proteomes" id="UP000266483">
    <property type="component" value="Unassembled WGS sequence"/>
</dbReference>
<protein>
    <recommendedName>
        <fullName evidence="9">Transport permease protein</fullName>
    </recommendedName>
</protein>
<evidence type="ECO:0000259" key="10">
    <source>
        <dbReference type="PROSITE" id="PS51012"/>
    </source>
</evidence>
<keyword evidence="8 9" id="KW-0472">Membrane</keyword>
<gene>
    <name evidence="11" type="ORF">CJO09_07320</name>
    <name evidence="12" type="ORF">CJP73_06390</name>
</gene>
<evidence type="ECO:0000313" key="14">
    <source>
        <dbReference type="Proteomes" id="UP000266483"/>
    </source>
</evidence>
<comment type="subcellular location">
    <subcellularLocation>
        <location evidence="9">Cell inner membrane</location>
        <topology evidence="9">Multi-pass membrane protein</topology>
    </subcellularLocation>
    <subcellularLocation>
        <location evidence="1">Cell membrane</location>
        <topology evidence="1">Multi-pass membrane protein</topology>
    </subcellularLocation>
</comment>
<feature type="transmembrane region" description="Helical" evidence="9">
    <location>
        <begin position="206"/>
        <end position="224"/>
    </location>
</feature>
<feature type="transmembrane region" description="Helical" evidence="9">
    <location>
        <begin position="230"/>
        <end position="249"/>
    </location>
</feature>
<dbReference type="GO" id="GO:0140359">
    <property type="term" value="F:ABC-type transporter activity"/>
    <property type="evidence" value="ECO:0007669"/>
    <property type="project" value="InterPro"/>
</dbReference>
<evidence type="ECO:0000313" key="13">
    <source>
        <dbReference type="Proteomes" id="UP000266206"/>
    </source>
</evidence>
<dbReference type="PANTHER" id="PTHR30413:SF10">
    <property type="entry name" value="CAPSULE POLYSACCHARIDE EXPORT INNER-MEMBRANE PROTEIN CTRC"/>
    <property type="match status" value="1"/>
</dbReference>
<feature type="transmembrane region" description="Helical" evidence="9">
    <location>
        <begin position="176"/>
        <end position="194"/>
    </location>
</feature>
<feature type="transmembrane region" description="Helical" evidence="9">
    <location>
        <begin position="113"/>
        <end position="134"/>
    </location>
</feature>
<comment type="caution">
    <text evidence="12">The sequence shown here is derived from an EMBL/GenBank/DDBJ whole genome shotgun (WGS) entry which is preliminary data.</text>
</comment>
<proteinExistence type="inferred from homology"/>
<evidence type="ECO:0000256" key="7">
    <source>
        <dbReference type="ARBA" id="ARBA00023047"/>
    </source>
</evidence>
<reference evidence="13 14" key="1">
    <citation type="submission" date="2017-08" db="EMBL/GenBank/DDBJ databases">
        <title>Pusillimonas indicus sp. nov., a member of the family Alcaligenaceae isolated from surface seawater.</title>
        <authorList>
            <person name="Li J."/>
        </authorList>
    </citation>
    <scope>NUCLEOTIDE SEQUENCE [LARGE SCALE GENOMIC DNA]</scope>
    <source>
        <strain evidence="11 14">17-4A</strain>
        <strain evidence="12 13">L52-1-41</strain>
    </source>
</reference>
<dbReference type="InterPro" id="IPR013525">
    <property type="entry name" value="ABC2_TM"/>
</dbReference>
<feature type="transmembrane region" description="Helical" evidence="9">
    <location>
        <begin position="146"/>
        <end position="170"/>
    </location>
</feature>
<dbReference type="EMBL" id="NQYH01000003">
    <property type="protein sequence ID" value="RIY41596.1"/>
    <property type="molecule type" value="Genomic_DNA"/>
</dbReference>
<feature type="transmembrane region" description="Helical" evidence="9">
    <location>
        <begin position="67"/>
        <end position="93"/>
    </location>
</feature>
<keyword evidence="14" id="KW-1185">Reference proteome</keyword>
<evidence type="ECO:0000256" key="8">
    <source>
        <dbReference type="ARBA" id="ARBA00023136"/>
    </source>
</evidence>